<dbReference type="EMBL" id="SMMG02000001">
    <property type="protein sequence ID" value="KAA3488145.1"/>
    <property type="molecule type" value="Genomic_DNA"/>
</dbReference>
<dbReference type="AlphaFoldDB" id="A0A5B6X568"/>
<organism evidence="1 2">
    <name type="scientific">Gossypium australe</name>
    <dbReference type="NCBI Taxonomy" id="47621"/>
    <lineage>
        <taxon>Eukaryota</taxon>
        <taxon>Viridiplantae</taxon>
        <taxon>Streptophyta</taxon>
        <taxon>Embryophyta</taxon>
        <taxon>Tracheophyta</taxon>
        <taxon>Spermatophyta</taxon>
        <taxon>Magnoliopsida</taxon>
        <taxon>eudicotyledons</taxon>
        <taxon>Gunneridae</taxon>
        <taxon>Pentapetalae</taxon>
        <taxon>rosids</taxon>
        <taxon>malvids</taxon>
        <taxon>Malvales</taxon>
        <taxon>Malvaceae</taxon>
        <taxon>Malvoideae</taxon>
        <taxon>Gossypium</taxon>
    </lineage>
</organism>
<proteinExistence type="predicted"/>
<name>A0A5B6X568_9ROSI</name>
<evidence type="ECO:0000313" key="1">
    <source>
        <dbReference type="EMBL" id="KAA3488145.1"/>
    </source>
</evidence>
<gene>
    <name evidence="1" type="ORF">EPI10_031920</name>
</gene>
<sequence>MNLSFSSLGKIATSLIVFRFRSEKYALIGSWPISFNGSCNRTGEAKSKIFNASPSTSTCKKPDSAPKRIAWTQARASTANAVASKLILTFQLFGGFQFSLAVMLRGAIQFLALSKLLLQRNNPEKHALWFLQYYCILGKSQSLLSFVEPEIRKSRKEVL</sequence>
<dbReference type="OrthoDB" id="10462402at2759"/>
<evidence type="ECO:0000313" key="2">
    <source>
        <dbReference type="Proteomes" id="UP000325315"/>
    </source>
</evidence>
<comment type="caution">
    <text evidence="1">The sequence shown here is derived from an EMBL/GenBank/DDBJ whole genome shotgun (WGS) entry which is preliminary data.</text>
</comment>
<keyword evidence="2" id="KW-1185">Reference proteome</keyword>
<reference evidence="2" key="1">
    <citation type="journal article" date="2019" name="Plant Biotechnol. J.">
        <title>Genome sequencing of the Australian wild diploid species Gossypium australe highlights disease resistance and delayed gland morphogenesis.</title>
        <authorList>
            <person name="Cai Y."/>
            <person name="Cai X."/>
            <person name="Wang Q."/>
            <person name="Wang P."/>
            <person name="Zhang Y."/>
            <person name="Cai C."/>
            <person name="Xu Y."/>
            <person name="Wang K."/>
            <person name="Zhou Z."/>
            <person name="Wang C."/>
            <person name="Geng S."/>
            <person name="Li B."/>
            <person name="Dong Q."/>
            <person name="Hou Y."/>
            <person name="Wang H."/>
            <person name="Ai P."/>
            <person name="Liu Z."/>
            <person name="Yi F."/>
            <person name="Sun M."/>
            <person name="An G."/>
            <person name="Cheng J."/>
            <person name="Zhang Y."/>
            <person name="Shi Q."/>
            <person name="Xie Y."/>
            <person name="Shi X."/>
            <person name="Chang Y."/>
            <person name="Huang F."/>
            <person name="Chen Y."/>
            <person name="Hong S."/>
            <person name="Mi L."/>
            <person name="Sun Q."/>
            <person name="Zhang L."/>
            <person name="Zhou B."/>
            <person name="Peng R."/>
            <person name="Zhang X."/>
            <person name="Liu F."/>
        </authorList>
    </citation>
    <scope>NUCLEOTIDE SEQUENCE [LARGE SCALE GENOMIC DNA]</scope>
    <source>
        <strain evidence="2">cv. PA1801</strain>
    </source>
</reference>
<accession>A0A5B6X568</accession>
<dbReference type="Proteomes" id="UP000325315">
    <property type="component" value="Unassembled WGS sequence"/>
</dbReference>
<protein>
    <submittedName>
        <fullName evidence="1">Uncharacterized protein</fullName>
    </submittedName>
</protein>